<dbReference type="EMBL" id="QPID01000010">
    <property type="protein sequence ID" value="RCU45389.1"/>
    <property type="molecule type" value="Genomic_DNA"/>
</dbReference>
<dbReference type="AlphaFoldDB" id="A0A368N7Z3"/>
<dbReference type="InterPro" id="IPR044264">
    <property type="entry name" value="HemG"/>
</dbReference>
<sequence>MARYLMAFHSREGQTFKITNRLAERLKARGHEVELVSIPELAATFSIAGYDGIVIGASIRYGHFSQLFYQFIQRHHHALASVPSAFFGVNLTARKADKNTPETNAYMRKFAVKSPWHPTVQGVFAGACVYSKYRWYDKAIIRLIMKMTKGPTDPGQDVEFTDWQAVDSFAGQLDKMVC</sequence>
<feature type="domain" description="Flavodoxin" evidence="8">
    <location>
        <begin position="5"/>
        <end position="153"/>
    </location>
</feature>
<dbReference type="NCBIfam" id="NF008316">
    <property type="entry name" value="PRK11104.1"/>
    <property type="match status" value="1"/>
</dbReference>
<comment type="similarity">
    <text evidence="7">Belongs to the HemG family.</text>
</comment>
<reference evidence="9 10" key="1">
    <citation type="submission" date="2018-07" db="EMBL/GenBank/DDBJ databases">
        <title>Corallincola holothuriorum sp. nov., a new facultative anaerobe isolated from sea cucumber Apostichopus japonicus.</title>
        <authorList>
            <person name="Xia H."/>
        </authorList>
    </citation>
    <scope>NUCLEOTIDE SEQUENCE [LARGE SCALE GENOMIC DNA]</scope>
    <source>
        <strain evidence="9 10">C4</strain>
    </source>
</reference>
<evidence type="ECO:0000259" key="8">
    <source>
        <dbReference type="Pfam" id="PF12724"/>
    </source>
</evidence>
<dbReference type="EC" id="1.3.5.3" evidence="7"/>
<gene>
    <name evidence="7" type="primary">hemG</name>
    <name evidence="9" type="ORF">DU002_15115</name>
</gene>
<dbReference type="OrthoDB" id="9795729at2"/>
<protein>
    <recommendedName>
        <fullName evidence="7">Protoporphyrinogen IX dehydrogenase [quinone]</fullName>
        <ecNumber evidence="7">1.3.5.3</ecNumber>
    </recommendedName>
    <alternativeName>
        <fullName evidence="7">Protoporphyrinogen IX dehydrogenase [menaquinone]</fullName>
    </alternativeName>
    <alternativeName>
        <fullName evidence="7">Protoporphyrinogen IX dehydrogenase [ubiquinone]</fullName>
    </alternativeName>
    <alternativeName>
        <fullName evidence="7">Protoporphyrinogen oxidase</fullName>
        <shortName evidence="7">PPO</shortName>
    </alternativeName>
</protein>
<keyword evidence="1 7" id="KW-0285">Flavoprotein</keyword>
<evidence type="ECO:0000313" key="10">
    <source>
        <dbReference type="Proteomes" id="UP000252558"/>
    </source>
</evidence>
<evidence type="ECO:0000313" key="9">
    <source>
        <dbReference type="EMBL" id="RCU45389.1"/>
    </source>
</evidence>
<keyword evidence="5" id="KW-0472">Membrane</keyword>
<dbReference type="GO" id="GO:0005886">
    <property type="term" value="C:plasma membrane"/>
    <property type="evidence" value="ECO:0007669"/>
    <property type="project" value="UniProtKB-SubCell"/>
</dbReference>
<comment type="catalytic activity">
    <reaction evidence="7">
        <text>protoporphyrinogen IX + 3 a ubiquinone = protoporphyrin IX + 3 a ubiquinol</text>
        <dbReference type="Rhea" id="RHEA:63936"/>
        <dbReference type="Rhea" id="RHEA-COMP:9565"/>
        <dbReference type="Rhea" id="RHEA-COMP:9566"/>
        <dbReference type="ChEBI" id="CHEBI:16389"/>
        <dbReference type="ChEBI" id="CHEBI:17976"/>
        <dbReference type="ChEBI" id="CHEBI:57306"/>
        <dbReference type="ChEBI" id="CHEBI:57307"/>
    </reaction>
</comment>
<keyword evidence="10" id="KW-1185">Reference proteome</keyword>
<dbReference type="InterPro" id="IPR029039">
    <property type="entry name" value="Flavoprotein-like_sf"/>
</dbReference>
<dbReference type="Pfam" id="PF12724">
    <property type="entry name" value="Flavodoxin_5"/>
    <property type="match status" value="1"/>
</dbReference>
<evidence type="ECO:0000256" key="5">
    <source>
        <dbReference type="ARBA" id="ARBA00023136"/>
    </source>
</evidence>
<keyword evidence="4 7" id="KW-0560">Oxidoreductase</keyword>
<dbReference type="GO" id="GO:0006782">
    <property type="term" value="P:protoporphyrinogen IX biosynthetic process"/>
    <property type="evidence" value="ECO:0007669"/>
    <property type="project" value="UniProtKB-UniRule"/>
</dbReference>
<dbReference type="HAMAP" id="MF_00853">
    <property type="entry name" value="HemG"/>
    <property type="match status" value="1"/>
</dbReference>
<name>A0A368N7Z3_9GAMM</name>
<comment type="cofactor">
    <cofactor evidence="7">
        <name>FMN</name>
        <dbReference type="ChEBI" id="CHEBI:58210"/>
    </cofactor>
    <text evidence="7">Binds 1 FMN non-covalently per subunit.</text>
</comment>
<comment type="catalytic activity">
    <reaction evidence="7">
        <text>protoporphyrinogen IX + 3 a quinone = protoporphyrin IX + 3 a quinol</text>
        <dbReference type="Rhea" id="RHEA:65032"/>
        <dbReference type="ChEBI" id="CHEBI:24646"/>
        <dbReference type="ChEBI" id="CHEBI:57306"/>
        <dbReference type="ChEBI" id="CHEBI:57307"/>
        <dbReference type="ChEBI" id="CHEBI:132124"/>
        <dbReference type="EC" id="1.3.5.3"/>
    </reaction>
</comment>
<comment type="subcellular location">
    <subcellularLocation>
        <location evidence="7">Cell membrane</location>
        <topology evidence="7">Peripheral membrane protein</topology>
    </subcellularLocation>
</comment>
<dbReference type="GO" id="GO:0010181">
    <property type="term" value="F:FMN binding"/>
    <property type="evidence" value="ECO:0007669"/>
    <property type="project" value="UniProtKB-UniRule"/>
</dbReference>
<dbReference type="Proteomes" id="UP000252558">
    <property type="component" value="Unassembled WGS sequence"/>
</dbReference>
<dbReference type="PANTHER" id="PTHR38030:SF2">
    <property type="entry name" value="PROTOPORPHYRINOGEN IX DEHYDROGENASE [QUINONE]"/>
    <property type="match status" value="1"/>
</dbReference>
<comment type="pathway">
    <text evidence="7">Porphyrin-containing compound metabolism; protoporphyrin-IX biosynthesis; protoporphyrin-IX from protoporphyrinogen-IX: step 1/1.</text>
</comment>
<dbReference type="UniPathway" id="UPA00251">
    <property type="reaction ID" value="UER00324"/>
</dbReference>
<keyword evidence="7" id="KW-1003">Cell membrane</keyword>
<evidence type="ECO:0000256" key="1">
    <source>
        <dbReference type="ARBA" id="ARBA00022630"/>
    </source>
</evidence>
<keyword evidence="6 7" id="KW-0627">Porphyrin biosynthesis</keyword>
<accession>A0A368N7Z3</accession>
<comment type="function">
    <text evidence="7">Catalyzes the 6-electron oxidation of protoporphyrinogen IX to form protoporphyrin IX; under anaerobic conditions uses menaquinone as an electron acceptor, under aerobic conditions uses ubiquinone as an electron acceptor.</text>
</comment>
<dbReference type="RefSeq" id="WP_114339245.1">
    <property type="nucleotide sequence ID" value="NZ_QPID01000010.1"/>
</dbReference>
<organism evidence="9 10">
    <name type="scientific">Corallincola holothuriorum</name>
    <dbReference type="NCBI Taxonomy" id="2282215"/>
    <lineage>
        <taxon>Bacteria</taxon>
        <taxon>Pseudomonadati</taxon>
        <taxon>Pseudomonadota</taxon>
        <taxon>Gammaproteobacteria</taxon>
        <taxon>Alteromonadales</taxon>
        <taxon>Psychromonadaceae</taxon>
        <taxon>Corallincola</taxon>
    </lineage>
</organism>
<dbReference type="InterPro" id="IPR052200">
    <property type="entry name" value="Protoporphyrinogen_IX_DH"/>
</dbReference>
<evidence type="ECO:0000256" key="4">
    <source>
        <dbReference type="ARBA" id="ARBA00023002"/>
    </source>
</evidence>
<dbReference type="Gene3D" id="3.40.50.360">
    <property type="match status" value="1"/>
</dbReference>
<dbReference type="InterPro" id="IPR026816">
    <property type="entry name" value="Flavodoxin_dom"/>
</dbReference>
<dbReference type="GO" id="GO:0070819">
    <property type="term" value="F:menaquinone-dependent protoporphyrinogen oxidase activity"/>
    <property type="evidence" value="ECO:0007669"/>
    <property type="project" value="UniProtKB-UniRule"/>
</dbReference>
<evidence type="ECO:0000256" key="3">
    <source>
        <dbReference type="ARBA" id="ARBA00022741"/>
    </source>
</evidence>
<keyword evidence="3 7" id="KW-0547">Nucleotide-binding</keyword>
<evidence type="ECO:0000256" key="2">
    <source>
        <dbReference type="ARBA" id="ARBA00022643"/>
    </source>
</evidence>
<dbReference type="PANTHER" id="PTHR38030">
    <property type="entry name" value="PROTOPORPHYRINOGEN IX DEHYDROGENASE [MENAQUINONE]"/>
    <property type="match status" value="1"/>
</dbReference>
<dbReference type="GO" id="GO:0004729">
    <property type="term" value="F:oxygen-dependent protoporphyrinogen oxidase activity"/>
    <property type="evidence" value="ECO:0007669"/>
    <property type="project" value="InterPro"/>
</dbReference>
<dbReference type="SUPFAM" id="SSF52218">
    <property type="entry name" value="Flavoproteins"/>
    <property type="match status" value="1"/>
</dbReference>
<proteinExistence type="inferred from homology"/>
<evidence type="ECO:0000256" key="6">
    <source>
        <dbReference type="ARBA" id="ARBA00023244"/>
    </source>
</evidence>
<comment type="caution">
    <text evidence="9">The sequence shown here is derived from an EMBL/GenBank/DDBJ whole genome shotgun (WGS) entry which is preliminary data.</text>
</comment>
<comment type="catalytic activity">
    <reaction evidence="7">
        <text>protoporphyrinogen IX + 3 a menaquinone = protoporphyrin IX + 3 a menaquinol</text>
        <dbReference type="Rhea" id="RHEA:27409"/>
        <dbReference type="Rhea" id="RHEA-COMP:9537"/>
        <dbReference type="Rhea" id="RHEA-COMP:9539"/>
        <dbReference type="ChEBI" id="CHEBI:16374"/>
        <dbReference type="ChEBI" id="CHEBI:18151"/>
        <dbReference type="ChEBI" id="CHEBI:57306"/>
        <dbReference type="ChEBI" id="CHEBI:57307"/>
        <dbReference type="EC" id="1.3.5.3"/>
    </reaction>
</comment>
<evidence type="ECO:0000256" key="7">
    <source>
        <dbReference type="HAMAP-Rule" id="MF_00853"/>
    </source>
</evidence>
<keyword evidence="2 7" id="KW-0288">FMN</keyword>